<dbReference type="EMBL" id="JBGBPQ010000012">
    <property type="protein sequence ID" value="KAL1514930.1"/>
    <property type="molecule type" value="Genomic_DNA"/>
</dbReference>
<protein>
    <submittedName>
        <fullName evidence="2">Uncharacterized protein</fullName>
    </submittedName>
</protein>
<evidence type="ECO:0000313" key="2">
    <source>
        <dbReference type="EMBL" id="KAL1514930.1"/>
    </source>
</evidence>
<feature type="compositionally biased region" description="Basic and acidic residues" evidence="1">
    <location>
        <begin position="537"/>
        <end position="560"/>
    </location>
</feature>
<feature type="region of interest" description="Disordered" evidence="1">
    <location>
        <begin position="479"/>
        <end position="608"/>
    </location>
</feature>
<feature type="region of interest" description="Disordered" evidence="1">
    <location>
        <begin position="25"/>
        <end position="55"/>
    </location>
</feature>
<keyword evidence="3" id="KW-1185">Reference proteome</keyword>
<dbReference type="Proteomes" id="UP001515480">
    <property type="component" value="Unassembled WGS sequence"/>
</dbReference>
<feature type="compositionally biased region" description="Basic residues" evidence="1">
    <location>
        <begin position="227"/>
        <end position="236"/>
    </location>
</feature>
<feature type="region of interest" description="Disordered" evidence="1">
    <location>
        <begin position="223"/>
        <end position="255"/>
    </location>
</feature>
<organism evidence="2 3">
    <name type="scientific">Prymnesium parvum</name>
    <name type="common">Toxic golden alga</name>
    <dbReference type="NCBI Taxonomy" id="97485"/>
    <lineage>
        <taxon>Eukaryota</taxon>
        <taxon>Haptista</taxon>
        <taxon>Haptophyta</taxon>
        <taxon>Prymnesiophyceae</taxon>
        <taxon>Prymnesiales</taxon>
        <taxon>Prymnesiaceae</taxon>
        <taxon>Prymnesium</taxon>
    </lineage>
</organism>
<feature type="compositionally biased region" description="Basic and acidic residues" evidence="1">
    <location>
        <begin position="242"/>
        <end position="253"/>
    </location>
</feature>
<dbReference type="PROSITE" id="PS50096">
    <property type="entry name" value="IQ"/>
    <property type="match status" value="1"/>
</dbReference>
<feature type="compositionally biased region" description="Basic and acidic residues" evidence="1">
    <location>
        <begin position="36"/>
        <end position="55"/>
    </location>
</feature>
<dbReference type="AlphaFoldDB" id="A0AB34J7X3"/>
<evidence type="ECO:0000313" key="3">
    <source>
        <dbReference type="Proteomes" id="UP001515480"/>
    </source>
</evidence>
<reference evidence="2 3" key="1">
    <citation type="journal article" date="2024" name="Science">
        <title>Giant polyketide synthase enzymes in the biosynthesis of giant marine polyether toxins.</title>
        <authorList>
            <person name="Fallon T.R."/>
            <person name="Shende V.V."/>
            <person name="Wierzbicki I.H."/>
            <person name="Pendleton A.L."/>
            <person name="Watervoot N.F."/>
            <person name="Auber R.P."/>
            <person name="Gonzalez D.J."/>
            <person name="Wisecaver J.H."/>
            <person name="Moore B.S."/>
        </authorList>
    </citation>
    <scope>NUCLEOTIDE SEQUENCE [LARGE SCALE GENOMIC DNA]</scope>
    <source>
        <strain evidence="2 3">12B1</strain>
    </source>
</reference>
<feature type="region of interest" description="Disordered" evidence="1">
    <location>
        <begin position="165"/>
        <end position="202"/>
    </location>
</feature>
<proteinExistence type="predicted"/>
<name>A0AB34J7X3_PRYPA</name>
<feature type="compositionally biased region" description="Low complexity" evidence="1">
    <location>
        <begin position="479"/>
        <end position="488"/>
    </location>
</feature>
<feature type="compositionally biased region" description="Basic and acidic residues" evidence="1">
    <location>
        <begin position="575"/>
        <end position="592"/>
    </location>
</feature>
<accession>A0AB34J7X3</accession>
<evidence type="ECO:0000256" key="1">
    <source>
        <dbReference type="SAM" id="MobiDB-lite"/>
    </source>
</evidence>
<sequence>MVRPLLPPPGVPKISIAQKAGSELRMGGALNSARQLKRDEVSERGTTDEMKDRPGRQVQRWNAGGELALKEGDTARNLGFRPATAQFDYRHLLKSRVSDARLSARRASTRREPASARGESARRLQITRREVAYRAVGKPEVVREVEVVKATTPKRHGAEVRDLTFLLKNKIGPPSQRGSRRPSLERPPPSQPACLSCPPTHARHAFEETEEEEAAALVLQAAARGARDRRRLKGKKVSLPQHTEKKSLRRPLDRPWQCSPQEAIEQSFARAAEMYARALQCLEGQHRALLPPPAAAAHGRSATAAWRDEGIAEEEAIKAALPSASATAARRAQGRLEERAIKAAAAPHAAAARRAAPPYGKAEAVRPLLAKVCFEPRVVASGGRVAVVARPRVVETEAAWSQRAPLAKIASVTRQWAAELAASASDLFGVPQGKPFVDLVAYHLRTERELAVQYYARQQPHGQPRRALAYSAPAAAAAPVGGKPPVVRQPSKGVAPAAVARQPSQGVAPAAVARQPSKGVAAAAGAPPSRQPSKLHVAKEEDGGEGKPEGEGARERRKSDAVVPKAMERQPSSLLEERARLKHVDPPLERQPSHAAMRTPARRADDDSWVASLPSSSTELRHGFEIRFGLPFTTPDVWREMAKLGQPLGIDLDYVEYSFDTPGIHSSHCVMLGIRRTATFTLEQHRGFTRCECTDFEDGQRLEWVQLETNKCGLQFIGSKDIIPTFGMSLRERMPGGAEGTSVRLRYTFASIDLGGSDTGGRPTTEVLREHLVKSIPEAWARDMLARGYEPL</sequence>
<comment type="caution">
    <text evidence="2">The sequence shown here is derived from an EMBL/GenBank/DDBJ whole genome shotgun (WGS) entry which is preliminary data.</text>
</comment>
<gene>
    <name evidence="2" type="ORF">AB1Y20_004009</name>
</gene>